<protein>
    <recommendedName>
        <fullName evidence="3">DUF937 domain-containing protein</fullName>
    </recommendedName>
</protein>
<dbReference type="Pfam" id="PF06078">
    <property type="entry name" value="DUF937"/>
    <property type="match status" value="1"/>
</dbReference>
<dbReference type="EMBL" id="CP045226">
    <property type="protein sequence ID" value="QFS42605.1"/>
    <property type="molecule type" value="Genomic_DNA"/>
</dbReference>
<dbReference type="InterPro" id="IPR009282">
    <property type="entry name" value="DUF937"/>
</dbReference>
<dbReference type="Proteomes" id="UP000326678">
    <property type="component" value="Chromosome Gxm1"/>
</dbReference>
<gene>
    <name evidence="1" type="ORF">GXM_00078</name>
</gene>
<evidence type="ECO:0000313" key="1">
    <source>
        <dbReference type="EMBL" id="QFS42605.1"/>
    </source>
</evidence>
<dbReference type="AlphaFoldDB" id="A0A5P8VQ98"/>
<evidence type="ECO:0000313" key="2">
    <source>
        <dbReference type="Proteomes" id="UP000326678"/>
    </source>
</evidence>
<accession>A0A5P8VQ98</accession>
<evidence type="ECO:0008006" key="3">
    <source>
        <dbReference type="Google" id="ProtNLM"/>
    </source>
</evidence>
<name>A0A5P8VQ98_9NOSO</name>
<dbReference type="KEGG" id="nsh:GXM_00078"/>
<sequence length="181" mass="18887">MGLFDQILGAVANPNQQGSLGQLGSIVNTVQQLSDTYSGQSDRTGTDPSTIQSVLSIVGSQVRSVLQQKQATDGNEAAQSLVNQYAGTSPNPQAVNSLFSPQIQQQVAQVASQRTGLDASIVQQLLPLAVPLVLSFLQSGANAQNPQAGGNSVLNSFLDADGDGDVDIADAIQMASRYMKR</sequence>
<keyword evidence="2" id="KW-1185">Reference proteome</keyword>
<reference evidence="1 2" key="1">
    <citation type="submission" date="2019-10" db="EMBL/GenBank/DDBJ databases">
        <title>Genomic and transcriptomic insights into the perfect genentic adaptation of a filamentous nitrogen-fixing cyanobacterium to rice fields.</title>
        <authorList>
            <person name="Chen Z."/>
        </authorList>
    </citation>
    <scope>NUCLEOTIDE SEQUENCE [LARGE SCALE GENOMIC DNA]</scope>
    <source>
        <strain evidence="1">CCNUC1</strain>
    </source>
</reference>
<dbReference type="RefSeq" id="WP_118165465.1">
    <property type="nucleotide sequence ID" value="NZ_CP045226.1"/>
</dbReference>
<proteinExistence type="predicted"/>
<organism evidence="1 2">
    <name type="scientific">Nostoc sphaeroides CCNUC1</name>
    <dbReference type="NCBI Taxonomy" id="2653204"/>
    <lineage>
        <taxon>Bacteria</taxon>
        <taxon>Bacillati</taxon>
        <taxon>Cyanobacteriota</taxon>
        <taxon>Cyanophyceae</taxon>
        <taxon>Nostocales</taxon>
        <taxon>Nostocaceae</taxon>
        <taxon>Nostoc</taxon>
    </lineage>
</organism>